<evidence type="ECO:0000256" key="11">
    <source>
        <dbReference type="ARBA" id="ARBA00037512"/>
    </source>
</evidence>
<dbReference type="PROSITE" id="PS51030">
    <property type="entry name" value="NUCLEAR_REC_DBD_2"/>
    <property type="match status" value="1"/>
</dbReference>
<keyword evidence="5 12" id="KW-0862">Zinc</keyword>
<dbReference type="GO" id="GO:0030154">
    <property type="term" value="P:cell differentiation"/>
    <property type="evidence" value="ECO:0000318"/>
    <property type="project" value="GO_Central"/>
</dbReference>
<dbReference type="InParanoid" id="A8Y419"/>
<evidence type="ECO:0000256" key="7">
    <source>
        <dbReference type="ARBA" id="ARBA00023125"/>
    </source>
</evidence>
<proteinExistence type="inferred from homology"/>
<dbReference type="PROSITE" id="PS00031">
    <property type="entry name" value="NUCLEAR_REC_DBD_1"/>
    <property type="match status" value="1"/>
</dbReference>
<dbReference type="GO" id="GO:0006357">
    <property type="term" value="P:regulation of transcription by RNA polymerase II"/>
    <property type="evidence" value="ECO:0000318"/>
    <property type="project" value="GO_Central"/>
</dbReference>
<accession>A8Y419</accession>
<dbReference type="CDD" id="cd06960">
    <property type="entry name" value="NR_DBD_HNF4A"/>
    <property type="match status" value="1"/>
</dbReference>
<evidence type="ECO:0000313" key="15">
    <source>
        <dbReference type="EMBL" id="CAP39639.2"/>
    </source>
</evidence>
<evidence type="ECO:0000256" key="9">
    <source>
        <dbReference type="ARBA" id="ARBA00023170"/>
    </source>
</evidence>
<keyword evidence="4 12" id="KW-0863">Zinc-finger</keyword>
<dbReference type="Pfam" id="PF00104">
    <property type="entry name" value="Hormone_recep"/>
    <property type="match status" value="1"/>
</dbReference>
<evidence type="ECO:0000256" key="10">
    <source>
        <dbReference type="ARBA" id="ARBA00023242"/>
    </source>
</evidence>
<reference evidence="15 16" key="2">
    <citation type="journal article" date="2011" name="PLoS Genet.">
        <title>Caenorhabditis briggsae recombinant inbred line genotypes reveal inter-strain incompatibility and the evolution of recombination.</title>
        <authorList>
            <person name="Ross J.A."/>
            <person name="Koboldt D.C."/>
            <person name="Staisch J.E."/>
            <person name="Chamberlin H.M."/>
            <person name="Gupta B.P."/>
            <person name="Miller R.D."/>
            <person name="Baird S.E."/>
            <person name="Haag E.S."/>
        </authorList>
    </citation>
    <scope>NUCLEOTIDE SEQUENCE [LARGE SCALE GENOMIC DNA]</scope>
    <source>
        <strain evidence="15 16">AF16</strain>
    </source>
</reference>
<dbReference type="eggNOG" id="ENOG502TGMR">
    <property type="taxonomic scope" value="Eukaryota"/>
</dbReference>
<evidence type="ECO:0000259" key="14">
    <source>
        <dbReference type="PROSITE" id="PS51843"/>
    </source>
</evidence>
<dbReference type="SMART" id="SM00399">
    <property type="entry name" value="ZnF_C4"/>
    <property type="match status" value="1"/>
</dbReference>
<dbReference type="InterPro" id="IPR001628">
    <property type="entry name" value="Znf_hrmn_rcpt"/>
</dbReference>
<dbReference type="FunCoup" id="A8Y419">
    <property type="interactions" value="142"/>
</dbReference>
<dbReference type="GO" id="GO:0004879">
    <property type="term" value="F:nuclear receptor activity"/>
    <property type="evidence" value="ECO:0000318"/>
    <property type="project" value="GO_Central"/>
</dbReference>
<protein>
    <submittedName>
        <fullName evidence="15">Protein CBR-NHR-136</fullName>
    </submittedName>
</protein>
<dbReference type="AlphaFoldDB" id="A8Y419"/>
<keyword evidence="9 12" id="KW-0675">Receptor</keyword>
<keyword evidence="6 12" id="KW-0805">Transcription regulation</keyword>
<dbReference type="WormBase" id="CBG23383">
    <property type="protein sequence ID" value="CBP42233"/>
    <property type="gene ID" value="WBGene00041748"/>
    <property type="gene designation" value="Cbr-nhr-136"/>
</dbReference>
<feature type="domain" description="NR LBD" evidence="14">
    <location>
        <begin position="181"/>
        <end position="445"/>
    </location>
</feature>
<dbReference type="FunFam" id="3.30.50.10:FF:000050">
    <property type="entry name" value="Nuclear Hormone Receptor family"/>
    <property type="match status" value="1"/>
</dbReference>
<evidence type="ECO:0000313" key="16">
    <source>
        <dbReference type="Proteomes" id="UP000008549"/>
    </source>
</evidence>
<name>A8Y419_CAEBR</name>
<dbReference type="SMART" id="SM00430">
    <property type="entry name" value="HOLI"/>
    <property type="match status" value="1"/>
</dbReference>
<dbReference type="InterPro" id="IPR013088">
    <property type="entry name" value="Znf_NHR/GATA"/>
</dbReference>
<evidence type="ECO:0000256" key="8">
    <source>
        <dbReference type="ARBA" id="ARBA00023163"/>
    </source>
</evidence>
<dbReference type="PANTHER" id="PTHR24083">
    <property type="entry name" value="NUCLEAR HORMONE RECEPTOR"/>
    <property type="match status" value="1"/>
</dbReference>
<keyword evidence="7 12" id="KW-0238">DNA-binding</keyword>
<evidence type="ECO:0000256" key="5">
    <source>
        <dbReference type="ARBA" id="ARBA00022833"/>
    </source>
</evidence>
<evidence type="ECO:0000259" key="13">
    <source>
        <dbReference type="PROSITE" id="PS51030"/>
    </source>
</evidence>
<evidence type="ECO:0000256" key="1">
    <source>
        <dbReference type="ARBA" id="ARBA00004123"/>
    </source>
</evidence>
<dbReference type="Gene3D" id="1.10.565.10">
    <property type="entry name" value="Retinoid X Receptor"/>
    <property type="match status" value="1"/>
</dbReference>
<gene>
    <name evidence="17" type="primary">nhr-136</name>
    <name evidence="15" type="synonym">Cbr-nhr-136</name>
    <name evidence="17" type="ORF">CBG23383</name>
    <name evidence="15" type="ORF">CBG_23383</name>
</gene>
<dbReference type="GO" id="GO:0000978">
    <property type="term" value="F:RNA polymerase II cis-regulatory region sequence-specific DNA binding"/>
    <property type="evidence" value="ECO:0000318"/>
    <property type="project" value="GO_Central"/>
</dbReference>
<evidence type="ECO:0000313" key="17">
    <source>
        <dbReference type="WormBase" id="CBG23383"/>
    </source>
</evidence>
<evidence type="ECO:0000256" key="2">
    <source>
        <dbReference type="ARBA" id="ARBA00005993"/>
    </source>
</evidence>
<dbReference type="InterPro" id="IPR000536">
    <property type="entry name" value="Nucl_hrmn_rcpt_lig-bd"/>
</dbReference>
<dbReference type="HOGENOM" id="CLU_007368_3_1_1"/>
<sequence>MLPDIISVPSTSVKCLSSEVLLPEDVGECEELEYKITKTQKPMMNRGACPSMCKVCRHPATGYHYDVPSCNGCKTFFRRSILDGRKYTCLKMKKCLSGNEPVGMCLFEKFSKEILFPDLTKRMCRSCRFEQCVEAGMNPSAIQADVKSSDGEILKNEIMRKQKGSVDGLSTPHVLLSFEDKVNEIIEKLTSMEVKIEPLYTEGLPPGYKDNRKLEDVINSPMILRYDEIPNLEYCPVIDESTGQIKSSGACYIHCCYLASIEYSKMFDFVNKIDAANKIILVKHATVMCADIMTSFFSYDRLKSDKLIHPNGLFAGPPRPRYGEVGAKHQAGMQRTLVTVLRNELNRVEYLLLKAIVLCNPAVSGLTETVQEVIGKEREQYVRTLLTYCLLNYGSVHGPSRFSALLAIMSVLESQQRNAKDFHLLAKATVLKDLVRYTRVSQLYEQIMES</sequence>
<dbReference type="FunFam" id="1.10.565.10:FF:000077">
    <property type="entry name" value="Nuclear hormone receptor family member nhr-153"/>
    <property type="match status" value="1"/>
</dbReference>
<dbReference type="PRINTS" id="PR00047">
    <property type="entry name" value="STROIDFINGER"/>
</dbReference>
<keyword evidence="16" id="KW-1185">Reference proteome</keyword>
<dbReference type="PROSITE" id="PS51843">
    <property type="entry name" value="NR_LBD"/>
    <property type="match status" value="1"/>
</dbReference>
<dbReference type="Proteomes" id="UP000008549">
    <property type="component" value="Unassembled WGS sequence"/>
</dbReference>
<organism evidence="15 16">
    <name type="scientific">Caenorhabditis briggsae</name>
    <dbReference type="NCBI Taxonomy" id="6238"/>
    <lineage>
        <taxon>Eukaryota</taxon>
        <taxon>Metazoa</taxon>
        <taxon>Ecdysozoa</taxon>
        <taxon>Nematoda</taxon>
        <taxon>Chromadorea</taxon>
        <taxon>Rhabditida</taxon>
        <taxon>Rhabditina</taxon>
        <taxon>Rhabditomorpha</taxon>
        <taxon>Rhabditoidea</taxon>
        <taxon>Rhabditidae</taxon>
        <taxon>Peloderinae</taxon>
        <taxon>Caenorhabditis</taxon>
    </lineage>
</organism>
<dbReference type="STRING" id="6238.A8Y419"/>
<keyword evidence="3 12" id="KW-0479">Metal-binding</keyword>
<evidence type="ECO:0000256" key="4">
    <source>
        <dbReference type="ARBA" id="ARBA00022771"/>
    </source>
</evidence>
<dbReference type="GO" id="GO:0005634">
    <property type="term" value="C:nucleus"/>
    <property type="evidence" value="ECO:0007669"/>
    <property type="project" value="UniProtKB-SubCell"/>
</dbReference>
<feature type="domain" description="Nuclear receptor" evidence="13">
    <location>
        <begin position="50"/>
        <end position="144"/>
    </location>
</feature>
<evidence type="ECO:0000256" key="12">
    <source>
        <dbReference type="RuleBase" id="RU004334"/>
    </source>
</evidence>
<dbReference type="InterPro" id="IPR035500">
    <property type="entry name" value="NHR-like_dom_sf"/>
</dbReference>
<dbReference type="SUPFAM" id="SSF48508">
    <property type="entry name" value="Nuclear receptor ligand-binding domain"/>
    <property type="match status" value="1"/>
</dbReference>
<dbReference type="OMA" id="CLLNYGS"/>
<evidence type="ECO:0000256" key="6">
    <source>
        <dbReference type="ARBA" id="ARBA00023015"/>
    </source>
</evidence>
<dbReference type="Gene3D" id="3.30.50.10">
    <property type="entry name" value="Erythroid Transcription Factor GATA-1, subunit A"/>
    <property type="match status" value="1"/>
</dbReference>
<comment type="similarity">
    <text evidence="2 12">Belongs to the nuclear hormone receptor family.</text>
</comment>
<reference evidence="15 16" key="1">
    <citation type="journal article" date="2003" name="PLoS Biol.">
        <title>The genome sequence of Caenorhabditis briggsae: a platform for comparative genomics.</title>
        <authorList>
            <person name="Stein L.D."/>
            <person name="Bao Z."/>
            <person name="Blasiar D."/>
            <person name="Blumenthal T."/>
            <person name="Brent M.R."/>
            <person name="Chen N."/>
            <person name="Chinwalla A."/>
            <person name="Clarke L."/>
            <person name="Clee C."/>
            <person name="Coghlan A."/>
            <person name="Coulson A."/>
            <person name="D'Eustachio P."/>
            <person name="Fitch D.H."/>
            <person name="Fulton L.A."/>
            <person name="Fulton R.E."/>
            <person name="Griffiths-Jones S."/>
            <person name="Harris T.W."/>
            <person name="Hillier L.W."/>
            <person name="Kamath R."/>
            <person name="Kuwabara P.E."/>
            <person name="Mardis E.R."/>
            <person name="Marra M.A."/>
            <person name="Miner T.L."/>
            <person name="Minx P."/>
            <person name="Mullikin J.C."/>
            <person name="Plumb R.W."/>
            <person name="Rogers J."/>
            <person name="Schein J.E."/>
            <person name="Sohrmann M."/>
            <person name="Spieth J."/>
            <person name="Stajich J.E."/>
            <person name="Wei C."/>
            <person name="Willey D."/>
            <person name="Wilson R.K."/>
            <person name="Durbin R."/>
            <person name="Waterston R.H."/>
        </authorList>
    </citation>
    <scope>NUCLEOTIDE SEQUENCE [LARGE SCALE GENOMIC DNA]</scope>
    <source>
        <strain evidence="15 16">AF16</strain>
    </source>
</reference>
<comment type="subcellular location">
    <subcellularLocation>
        <location evidence="1 12">Nucleus</location>
    </subcellularLocation>
</comment>
<comment type="function">
    <text evidence="11">Orphan nuclear receptor.</text>
</comment>
<dbReference type="SUPFAM" id="SSF57716">
    <property type="entry name" value="Glucocorticoid receptor-like (DNA-binding domain)"/>
    <property type="match status" value="1"/>
</dbReference>
<keyword evidence="10 12" id="KW-0539">Nucleus</keyword>
<dbReference type="Pfam" id="PF00105">
    <property type="entry name" value="zf-C4"/>
    <property type="match status" value="1"/>
</dbReference>
<keyword evidence="8 12" id="KW-0804">Transcription</keyword>
<dbReference type="GO" id="GO:0008270">
    <property type="term" value="F:zinc ion binding"/>
    <property type="evidence" value="ECO:0007669"/>
    <property type="project" value="UniProtKB-KW"/>
</dbReference>
<evidence type="ECO:0000256" key="3">
    <source>
        <dbReference type="ARBA" id="ARBA00022723"/>
    </source>
</evidence>
<dbReference type="EMBL" id="HE601533">
    <property type="protein sequence ID" value="CAP39639.2"/>
    <property type="molecule type" value="Genomic_DNA"/>
</dbReference>
<dbReference type="InterPro" id="IPR050274">
    <property type="entry name" value="Nuclear_hormone_rcpt_NR2"/>
</dbReference>
<dbReference type="GO" id="GO:0042594">
    <property type="term" value="P:response to starvation"/>
    <property type="evidence" value="ECO:0007669"/>
    <property type="project" value="EnsemblMetazoa"/>
</dbReference>
<dbReference type="InterPro" id="IPR049636">
    <property type="entry name" value="HNF4-like_DBD"/>
</dbReference>